<feature type="domain" description="Glutaredoxin" evidence="8">
    <location>
        <begin position="28"/>
        <end position="88"/>
    </location>
</feature>
<dbReference type="Proteomes" id="UP000027395">
    <property type="component" value="Chromosome"/>
</dbReference>
<dbReference type="GO" id="GO:0045454">
    <property type="term" value="P:cell redox homeostasis"/>
    <property type="evidence" value="ECO:0007669"/>
    <property type="project" value="InterPro"/>
</dbReference>
<keyword evidence="6 7" id="KW-0676">Redox-active center</keyword>
<dbReference type="PATRIC" id="fig|388467.6.peg.1640"/>
<comment type="function">
    <text evidence="1 7">Has a glutathione-disulfide oxidoreductase activity in the presence of NADPH and glutathione reductase. Reduces low molecular weight disulfides and proteins.</text>
</comment>
<dbReference type="GO" id="GO:0034599">
    <property type="term" value="P:cellular response to oxidative stress"/>
    <property type="evidence" value="ECO:0007669"/>
    <property type="project" value="TreeGrafter"/>
</dbReference>
<dbReference type="InterPro" id="IPR002109">
    <property type="entry name" value="Glutaredoxin"/>
</dbReference>
<dbReference type="Pfam" id="PF00462">
    <property type="entry name" value="Glutaredoxin"/>
    <property type="match status" value="1"/>
</dbReference>
<sequence length="111" mass="12833">MLISRNFIMLDALNNLLGRHPERNQANVEIYTWQTCPFCIRAKLLLWWKGVDFTEYKIDGDDVARNQMAERANGRRTVPQIFINNQHIGGCDDLYQLDGEGKLEPRLAEPA</sequence>
<proteinExistence type="inferred from homology"/>
<dbReference type="PANTHER" id="PTHR45694:SF18">
    <property type="entry name" value="GLUTAREDOXIN-1-RELATED"/>
    <property type="match status" value="1"/>
</dbReference>
<dbReference type="Gene3D" id="3.40.30.10">
    <property type="entry name" value="Glutaredoxin"/>
    <property type="match status" value="1"/>
</dbReference>
<evidence type="ECO:0000256" key="3">
    <source>
        <dbReference type="ARBA" id="ARBA00022448"/>
    </source>
</evidence>
<keyword evidence="5" id="KW-1015">Disulfide bond</keyword>
<evidence type="ECO:0000256" key="6">
    <source>
        <dbReference type="ARBA" id="ARBA00023284"/>
    </source>
</evidence>
<evidence type="ECO:0000259" key="8">
    <source>
        <dbReference type="Pfam" id="PF00462"/>
    </source>
</evidence>
<evidence type="ECO:0000256" key="7">
    <source>
        <dbReference type="RuleBase" id="RU364065"/>
    </source>
</evidence>
<evidence type="ECO:0000256" key="2">
    <source>
        <dbReference type="ARBA" id="ARBA00007787"/>
    </source>
</evidence>
<reference evidence="9 10" key="1">
    <citation type="journal article" date="2014" name="Appl. Environ. Microbiol.">
        <title>Elucidation of insertion elements encoded on plasmids and in vitro construction of shuttle vectors from the toxic cyanobacterium Planktothrix.</title>
        <authorList>
            <person name="Christiansen G."/>
            <person name="Goesmann A."/>
            <person name="Kurmayer R."/>
        </authorList>
    </citation>
    <scope>NUCLEOTIDE SEQUENCE [LARGE SCALE GENOMIC DNA]</scope>
    <source>
        <strain evidence="9 10">NIVA-CYA 126/8</strain>
    </source>
</reference>
<dbReference type="NCBIfam" id="TIGR02181">
    <property type="entry name" value="GRX_bact"/>
    <property type="match status" value="1"/>
</dbReference>
<evidence type="ECO:0000256" key="4">
    <source>
        <dbReference type="ARBA" id="ARBA00022982"/>
    </source>
</evidence>
<dbReference type="GO" id="GO:0015038">
    <property type="term" value="F:glutathione disulfide oxidoreductase activity"/>
    <property type="evidence" value="ECO:0007669"/>
    <property type="project" value="UniProtKB-UniRule"/>
</dbReference>
<accession>A0A073CF05</accession>
<dbReference type="CDD" id="cd03418">
    <property type="entry name" value="GRX_GRXb_1_3_like"/>
    <property type="match status" value="1"/>
</dbReference>
<evidence type="ECO:0000313" key="9">
    <source>
        <dbReference type="EMBL" id="KEI66706.1"/>
    </source>
</evidence>
<protein>
    <recommendedName>
        <fullName evidence="7">Glutaredoxin</fullName>
    </recommendedName>
</protein>
<dbReference type="HOGENOM" id="CLU_026126_7_3_3"/>
<keyword evidence="7" id="KW-0963">Cytoplasm</keyword>
<dbReference type="PROSITE" id="PS00195">
    <property type="entry name" value="GLUTAREDOXIN_1"/>
    <property type="match status" value="1"/>
</dbReference>
<dbReference type="InterPro" id="IPR036249">
    <property type="entry name" value="Thioredoxin-like_sf"/>
</dbReference>
<evidence type="ECO:0000256" key="1">
    <source>
        <dbReference type="ARBA" id="ARBA00002549"/>
    </source>
</evidence>
<comment type="similarity">
    <text evidence="2 7">Belongs to the glutaredoxin family.</text>
</comment>
<dbReference type="EMBL" id="CM002803">
    <property type="protein sequence ID" value="KEI66706.1"/>
    <property type="molecule type" value="Genomic_DNA"/>
</dbReference>
<dbReference type="STRING" id="388467.A19Y_1697"/>
<dbReference type="InterPro" id="IPR011767">
    <property type="entry name" value="GLR_AS"/>
</dbReference>
<dbReference type="SUPFAM" id="SSF52833">
    <property type="entry name" value="Thioredoxin-like"/>
    <property type="match status" value="1"/>
</dbReference>
<dbReference type="InterPro" id="IPR014025">
    <property type="entry name" value="Glutaredoxin_subgr"/>
</dbReference>
<organism evidence="9 10">
    <name type="scientific">Planktothrix agardhii (strain NIVA-CYA 126/8)</name>
    <dbReference type="NCBI Taxonomy" id="388467"/>
    <lineage>
        <taxon>Bacteria</taxon>
        <taxon>Bacillati</taxon>
        <taxon>Cyanobacteriota</taxon>
        <taxon>Cyanophyceae</taxon>
        <taxon>Oscillatoriophycideae</taxon>
        <taxon>Oscillatoriales</taxon>
        <taxon>Microcoleaceae</taxon>
        <taxon>Planktothrix</taxon>
    </lineage>
</organism>
<evidence type="ECO:0000256" key="5">
    <source>
        <dbReference type="ARBA" id="ARBA00023157"/>
    </source>
</evidence>
<keyword evidence="3 7" id="KW-0813">Transport</keyword>
<evidence type="ECO:0000313" key="10">
    <source>
        <dbReference type="Proteomes" id="UP000027395"/>
    </source>
</evidence>
<dbReference type="InterPro" id="IPR011900">
    <property type="entry name" value="GRX_bact"/>
</dbReference>
<gene>
    <name evidence="9" type="primary">grxC</name>
    <name evidence="9" type="ORF">A19Y_1697</name>
</gene>
<dbReference type="PANTHER" id="PTHR45694">
    <property type="entry name" value="GLUTAREDOXIN 2"/>
    <property type="match status" value="1"/>
</dbReference>
<dbReference type="eggNOG" id="COG0695">
    <property type="taxonomic scope" value="Bacteria"/>
</dbReference>
<dbReference type="FunFam" id="3.40.30.10:FF:000018">
    <property type="entry name" value="Glutaredoxin"/>
    <property type="match status" value="1"/>
</dbReference>
<dbReference type="PRINTS" id="PR00160">
    <property type="entry name" value="GLUTAREDOXIN"/>
</dbReference>
<dbReference type="PROSITE" id="PS51354">
    <property type="entry name" value="GLUTAREDOXIN_2"/>
    <property type="match status" value="1"/>
</dbReference>
<name>A0A073CF05_PLAA1</name>
<keyword evidence="10" id="KW-1185">Reference proteome</keyword>
<dbReference type="GO" id="GO:0005737">
    <property type="term" value="C:cytoplasm"/>
    <property type="evidence" value="ECO:0007669"/>
    <property type="project" value="TreeGrafter"/>
</dbReference>
<dbReference type="AlphaFoldDB" id="A0A073CF05"/>
<keyword evidence="4 7" id="KW-0249">Electron transport</keyword>